<evidence type="ECO:0000256" key="1">
    <source>
        <dbReference type="ARBA" id="ARBA00007532"/>
    </source>
</evidence>
<dbReference type="PANTHER" id="PTHR22912">
    <property type="entry name" value="DISULFIDE OXIDOREDUCTASE"/>
    <property type="match status" value="1"/>
</dbReference>
<feature type="disulfide bond" description="Redox-active" evidence="10">
    <location>
        <begin position="44"/>
        <end position="49"/>
    </location>
</feature>
<dbReference type="Proteomes" id="UP000886251">
    <property type="component" value="Unassembled WGS sequence"/>
</dbReference>
<dbReference type="InterPro" id="IPR050151">
    <property type="entry name" value="Class-I_Pyr_Nuc-Dis_Oxidored"/>
</dbReference>
<keyword evidence="6" id="KW-1015">Disulfide bond</keyword>
<dbReference type="InterPro" id="IPR004099">
    <property type="entry name" value="Pyr_nucl-diS_OxRdtase_dimer"/>
</dbReference>
<dbReference type="Pfam" id="PF02852">
    <property type="entry name" value="Pyr_redox_dim"/>
    <property type="match status" value="1"/>
</dbReference>
<feature type="binding site" evidence="9">
    <location>
        <position position="275"/>
    </location>
    <ligand>
        <name>NAD(+)</name>
        <dbReference type="ChEBI" id="CHEBI:57540"/>
    </ligand>
</feature>
<dbReference type="Gene3D" id="3.50.50.60">
    <property type="entry name" value="FAD/NAD(P)-binding domain"/>
    <property type="match status" value="2"/>
</dbReference>
<keyword evidence="3 9" id="KW-0274">FAD</keyword>
<evidence type="ECO:0000256" key="4">
    <source>
        <dbReference type="ARBA" id="ARBA00023002"/>
    </source>
</evidence>
<dbReference type="Pfam" id="PF07992">
    <property type="entry name" value="Pyr_redox_2"/>
    <property type="match status" value="1"/>
</dbReference>
<dbReference type="GO" id="GO:0006103">
    <property type="term" value="P:2-oxoglutarate metabolic process"/>
    <property type="evidence" value="ECO:0007669"/>
    <property type="project" value="TreeGrafter"/>
</dbReference>
<feature type="binding site" evidence="9">
    <location>
        <position position="53"/>
    </location>
    <ligand>
        <name>FAD</name>
        <dbReference type="ChEBI" id="CHEBI:57692"/>
    </ligand>
</feature>
<dbReference type="AlphaFoldDB" id="A0A831RMQ1"/>
<dbReference type="Gene3D" id="3.30.390.30">
    <property type="match status" value="1"/>
</dbReference>
<evidence type="ECO:0000256" key="11">
    <source>
        <dbReference type="RuleBase" id="RU003691"/>
    </source>
</evidence>
<feature type="active site" description="Proton acceptor" evidence="8">
    <location>
        <position position="448"/>
    </location>
</feature>
<dbReference type="SUPFAM" id="SSF55424">
    <property type="entry name" value="FAD/NAD-linked reductases, dimerisation (C-terminal) domain"/>
    <property type="match status" value="1"/>
</dbReference>
<dbReference type="InterPro" id="IPR001100">
    <property type="entry name" value="Pyr_nuc-diS_OxRdtase"/>
</dbReference>
<dbReference type="InterPro" id="IPR023753">
    <property type="entry name" value="FAD/NAD-binding_dom"/>
</dbReference>
<keyword evidence="9" id="KW-0547">Nucleotide-binding</keyword>
<feature type="binding site" evidence="9">
    <location>
        <position position="207"/>
    </location>
    <ligand>
        <name>NAD(+)</name>
        <dbReference type="ChEBI" id="CHEBI:57540"/>
    </ligand>
</feature>
<proteinExistence type="inferred from homology"/>
<dbReference type="EMBL" id="DRKP01000175">
    <property type="protein sequence ID" value="HEB97508.1"/>
    <property type="molecule type" value="Genomic_DNA"/>
</dbReference>
<evidence type="ECO:0000256" key="10">
    <source>
        <dbReference type="PIRSR" id="PIRSR000350-4"/>
    </source>
</evidence>
<keyword evidence="5 9" id="KW-0520">NAD</keyword>
<feature type="domain" description="FAD/NAD(P)-binding" evidence="13">
    <location>
        <begin position="6"/>
        <end position="330"/>
    </location>
</feature>
<dbReference type="GO" id="GO:0004148">
    <property type="term" value="F:dihydrolipoyl dehydrogenase (NADH) activity"/>
    <property type="evidence" value="ECO:0007669"/>
    <property type="project" value="TreeGrafter"/>
</dbReference>
<dbReference type="FunFam" id="3.30.390.30:FF:000001">
    <property type="entry name" value="Dihydrolipoyl dehydrogenase"/>
    <property type="match status" value="1"/>
</dbReference>
<feature type="domain" description="Pyridine nucleotide-disulphide oxidoreductase dimerisation" evidence="12">
    <location>
        <begin position="352"/>
        <end position="458"/>
    </location>
</feature>
<name>A0A831RMQ1_9GAMM</name>
<comment type="caution">
    <text evidence="14">The sequence shown here is derived from an EMBL/GenBank/DDBJ whole genome shotgun (WGS) entry which is preliminary data.</text>
</comment>
<evidence type="ECO:0000259" key="13">
    <source>
        <dbReference type="Pfam" id="PF07992"/>
    </source>
</evidence>
<dbReference type="GO" id="GO:0050660">
    <property type="term" value="F:flavin adenine dinucleotide binding"/>
    <property type="evidence" value="ECO:0007669"/>
    <property type="project" value="TreeGrafter"/>
</dbReference>
<accession>A0A831RMQ1</accession>
<feature type="binding site" evidence="9">
    <location>
        <position position="315"/>
    </location>
    <ligand>
        <name>FAD</name>
        <dbReference type="ChEBI" id="CHEBI:57692"/>
    </ligand>
</feature>
<dbReference type="SUPFAM" id="SSF51905">
    <property type="entry name" value="FAD/NAD(P)-binding domain"/>
    <property type="match status" value="1"/>
</dbReference>
<protein>
    <submittedName>
        <fullName evidence="14">NAD(P)/FAD-dependent oxidoreductase</fullName>
    </submittedName>
</protein>
<keyword evidence="4 11" id="KW-0560">Oxidoreductase</keyword>
<feature type="binding site" evidence="9">
    <location>
        <begin position="147"/>
        <end position="149"/>
    </location>
    <ligand>
        <name>FAD</name>
        <dbReference type="ChEBI" id="CHEBI:57692"/>
    </ligand>
</feature>
<dbReference type="InterPro" id="IPR036188">
    <property type="entry name" value="FAD/NAD-bd_sf"/>
</dbReference>
<evidence type="ECO:0000256" key="2">
    <source>
        <dbReference type="ARBA" id="ARBA00022630"/>
    </source>
</evidence>
<gene>
    <name evidence="14" type="ORF">ENI96_13885</name>
</gene>
<dbReference type="PRINTS" id="PR00368">
    <property type="entry name" value="FADPNR"/>
</dbReference>
<dbReference type="PROSITE" id="PS00076">
    <property type="entry name" value="PYRIDINE_REDOX_1"/>
    <property type="match status" value="1"/>
</dbReference>
<organism evidence="14">
    <name type="scientific">Sedimenticola thiotaurini</name>
    <dbReference type="NCBI Taxonomy" id="1543721"/>
    <lineage>
        <taxon>Bacteria</taxon>
        <taxon>Pseudomonadati</taxon>
        <taxon>Pseudomonadota</taxon>
        <taxon>Gammaproteobacteria</taxon>
        <taxon>Chromatiales</taxon>
        <taxon>Sedimenticolaceae</taxon>
        <taxon>Sedimenticola</taxon>
    </lineage>
</organism>
<evidence type="ECO:0000259" key="12">
    <source>
        <dbReference type="Pfam" id="PF02852"/>
    </source>
</evidence>
<comment type="similarity">
    <text evidence="1 11">Belongs to the class-I pyridine nucleotide-disulfide oxidoreductase family.</text>
</comment>
<evidence type="ECO:0000256" key="9">
    <source>
        <dbReference type="PIRSR" id="PIRSR000350-3"/>
    </source>
</evidence>
<feature type="binding site" evidence="9">
    <location>
        <begin position="321"/>
        <end position="324"/>
    </location>
    <ligand>
        <name>FAD</name>
        <dbReference type="ChEBI" id="CHEBI:57692"/>
    </ligand>
</feature>
<evidence type="ECO:0000256" key="7">
    <source>
        <dbReference type="ARBA" id="ARBA00023284"/>
    </source>
</evidence>
<evidence type="ECO:0000256" key="3">
    <source>
        <dbReference type="ARBA" id="ARBA00022827"/>
    </source>
</evidence>
<dbReference type="InterPro" id="IPR016156">
    <property type="entry name" value="FAD/NAD-linked_Rdtase_dimer_sf"/>
</dbReference>
<dbReference type="PRINTS" id="PR00411">
    <property type="entry name" value="PNDRDTASEI"/>
</dbReference>
<keyword evidence="7 11" id="KW-0676">Redox-active center</keyword>
<dbReference type="InterPro" id="IPR012999">
    <property type="entry name" value="Pyr_OxRdtase_I_AS"/>
</dbReference>
<comment type="cofactor">
    <cofactor evidence="9">
        <name>FAD</name>
        <dbReference type="ChEBI" id="CHEBI:57692"/>
    </cofactor>
    <text evidence="9">Binds 1 FAD per subunit.</text>
</comment>
<reference evidence="14" key="1">
    <citation type="journal article" date="2020" name="mSystems">
        <title>Genome- and Community-Level Interaction Insights into Carbon Utilization and Element Cycling Functions of Hydrothermarchaeota in Hydrothermal Sediment.</title>
        <authorList>
            <person name="Zhou Z."/>
            <person name="Liu Y."/>
            <person name="Xu W."/>
            <person name="Pan J."/>
            <person name="Luo Z.H."/>
            <person name="Li M."/>
        </authorList>
    </citation>
    <scope>NUCLEOTIDE SEQUENCE [LARGE SCALE GENOMIC DNA]</scope>
    <source>
        <strain evidence="14">HyVt-443</strain>
    </source>
</reference>
<dbReference type="PANTHER" id="PTHR22912:SF151">
    <property type="entry name" value="DIHYDROLIPOYL DEHYDROGENASE, MITOCHONDRIAL"/>
    <property type="match status" value="1"/>
</dbReference>
<evidence type="ECO:0000256" key="6">
    <source>
        <dbReference type="ARBA" id="ARBA00023157"/>
    </source>
</evidence>
<feature type="binding site" evidence="9">
    <location>
        <begin position="184"/>
        <end position="191"/>
    </location>
    <ligand>
        <name>NAD(+)</name>
        <dbReference type="ChEBI" id="CHEBI:57540"/>
    </ligand>
</feature>
<sequence length="467" mass="49564">MKRDRYDVLVVGGGPGGTPTAMALAAAGRQVLLVEKGEGLGGTCLFEGCIPSKILRESARRKRELEQAFDFGLCLPGGDLHTDWSAIQQRKRHILKRRSQGALHRAGQLPTLEIAFGTARFLDPRRAVVQSEGEGKEIGFDQAVIATGSVPFLPPIPGLDHPCVMDSESILGIDHIPERLVIIGGGPIGVELGQVFRVFGSKVTILEAAPHILGPVDRELAERLQQIMAGDGIGIVTGCRIDDIANTGGGVYVNIHDGDGSEQRHYADTVLVVTGRRPNVEGLGLENTAVTHGPHGIDVDATLQTREAGIHAVGDVIGQPMFAHWATAQGLALARHLLGQPIPFPTPETNTAVIFSQPEIGIAGLTEQQARDRGMEVNVARYDFSQDARAQIEGCDDGLLKIVYDRQSRKVVGVHALVAGAGELMGEAALAVRAGVPMEALAGSIHPHPTLTESFAQAVRAALAARQ</sequence>
<evidence type="ECO:0000256" key="5">
    <source>
        <dbReference type="ARBA" id="ARBA00023027"/>
    </source>
</evidence>
<dbReference type="PIRSF" id="PIRSF000350">
    <property type="entry name" value="Mercury_reductase_MerA"/>
    <property type="match status" value="1"/>
</dbReference>
<evidence type="ECO:0000256" key="8">
    <source>
        <dbReference type="PIRSR" id="PIRSR000350-2"/>
    </source>
</evidence>
<evidence type="ECO:0000313" key="14">
    <source>
        <dbReference type="EMBL" id="HEB97508.1"/>
    </source>
</evidence>
<keyword evidence="2 11" id="KW-0285">Flavoprotein</keyword>